<keyword evidence="2" id="KW-1185">Reference proteome</keyword>
<organism evidence="1 2">
    <name type="scientific">Algoriphagus marincola</name>
    <dbReference type="NCBI Taxonomy" id="264027"/>
    <lineage>
        <taxon>Bacteria</taxon>
        <taxon>Pseudomonadati</taxon>
        <taxon>Bacteroidota</taxon>
        <taxon>Cytophagia</taxon>
        <taxon>Cytophagales</taxon>
        <taxon>Cyclobacteriaceae</taxon>
        <taxon>Algoriphagus</taxon>
    </lineage>
</organism>
<dbReference type="Proteomes" id="UP000766609">
    <property type="component" value="Unassembled WGS sequence"/>
</dbReference>
<dbReference type="EMBL" id="JAHVHP010000001">
    <property type="protein sequence ID" value="MBY5949537.1"/>
    <property type="molecule type" value="Genomic_DNA"/>
</dbReference>
<evidence type="ECO:0000313" key="1">
    <source>
        <dbReference type="EMBL" id="MBY5949537.1"/>
    </source>
</evidence>
<name>A0ABS7MZR7_9BACT</name>
<protein>
    <recommendedName>
        <fullName evidence="3">Oxidoreductase molybdopterin binding domain-containing protein</fullName>
    </recommendedName>
</protein>
<evidence type="ECO:0000313" key="2">
    <source>
        <dbReference type="Proteomes" id="UP000766609"/>
    </source>
</evidence>
<dbReference type="InterPro" id="IPR036374">
    <property type="entry name" value="OxRdtase_Mopterin-bd_sf"/>
</dbReference>
<accession>A0ABS7MZR7</accession>
<sequence>MSIGFVAQAWAQQNKSISVTGEINSEIVLDWELISAHEVEEIGDFSITNHLGEPRGVLQSAKGVPITILLKDLVFNTPSPKQLSEFYFVFEAEDGYKVVFSWNELFNNPLGDKVYLVTFANGKPMEEMEDSILVISKTDIRTGRRHVKNLVKIHVKRVP</sequence>
<dbReference type="RefSeq" id="WP_222582766.1">
    <property type="nucleotide sequence ID" value="NZ_JAHVHP010000001.1"/>
</dbReference>
<evidence type="ECO:0008006" key="3">
    <source>
        <dbReference type="Google" id="ProtNLM"/>
    </source>
</evidence>
<gene>
    <name evidence="1" type="ORF">KUV23_01060</name>
</gene>
<comment type="caution">
    <text evidence="1">The sequence shown here is derived from an EMBL/GenBank/DDBJ whole genome shotgun (WGS) entry which is preliminary data.</text>
</comment>
<dbReference type="SUPFAM" id="SSF56524">
    <property type="entry name" value="Oxidoreductase molybdopterin-binding domain"/>
    <property type="match status" value="1"/>
</dbReference>
<proteinExistence type="predicted"/>
<reference evidence="1 2" key="1">
    <citation type="submission" date="2021-06" db="EMBL/GenBank/DDBJ databases">
        <title>44 bacteria genomes isolated from Dapeng, Shenzhen.</title>
        <authorList>
            <person name="Zheng W."/>
            <person name="Yu S."/>
            <person name="Huang Y."/>
        </authorList>
    </citation>
    <scope>NUCLEOTIDE SEQUENCE [LARGE SCALE GENOMIC DNA]</scope>
    <source>
        <strain evidence="1 2">DP5N14-6</strain>
    </source>
</reference>